<keyword evidence="2" id="KW-0378">Hydrolase</keyword>
<evidence type="ECO:0000259" key="5">
    <source>
        <dbReference type="Pfam" id="PF00149"/>
    </source>
</evidence>
<dbReference type="Gene3D" id="3.60.21.10">
    <property type="match status" value="1"/>
</dbReference>
<dbReference type="EMBL" id="CP151514">
    <property type="protein sequence ID" value="WZN66210.1"/>
    <property type="molecule type" value="Genomic_DNA"/>
</dbReference>
<dbReference type="PANTHER" id="PTHR10161">
    <property type="entry name" value="TARTRATE-RESISTANT ACID PHOSPHATASE TYPE 5"/>
    <property type="match status" value="1"/>
</dbReference>
<feature type="region of interest" description="Disordered" evidence="3">
    <location>
        <begin position="443"/>
        <end position="470"/>
    </location>
</feature>
<dbReference type="GO" id="GO:0016787">
    <property type="term" value="F:hydrolase activity"/>
    <property type="evidence" value="ECO:0007669"/>
    <property type="project" value="UniProtKB-KW"/>
</dbReference>
<protein>
    <submittedName>
        <fullName evidence="6">Purple acid phosphatase</fullName>
    </submittedName>
</protein>
<accession>A0AAX4PJL0</accession>
<feature type="region of interest" description="Disordered" evidence="3">
    <location>
        <begin position="740"/>
        <end position="777"/>
    </location>
</feature>
<feature type="compositionally biased region" description="Pro residues" evidence="3">
    <location>
        <begin position="753"/>
        <end position="775"/>
    </location>
</feature>
<organism evidence="6 7">
    <name type="scientific">Chloropicon roscoffensis</name>
    <dbReference type="NCBI Taxonomy" id="1461544"/>
    <lineage>
        <taxon>Eukaryota</taxon>
        <taxon>Viridiplantae</taxon>
        <taxon>Chlorophyta</taxon>
        <taxon>Chloropicophyceae</taxon>
        <taxon>Chloropicales</taxon>
        <taxon>Chloropicaceae</taxon>
        <taxon>Chloropicon</taxon>
    </lineage>
</organism>
<dbReference type="Proteomes" id="UP001472866">
    <property type="component" value="Chromosome 14"/>
</dbReference>
<keyword evidence="7" id="KW-1185">Reference proteome</keyword>
<dbReference type="InterPro" id="IPR051558">
    <property type="entry name" value="Metallophosphoesterase_PAP"/>
</dbReference>
<proteinExistence type="predicted"/>
<evidence type="ECO:0000256" key="1">
    <source>
        <dbReference type="ARBA" id="ARBA00022729"/>
    </source>
</evidence>
<feature type="signal peptide" evidence="4">
    <location>
        <begin position="1"/>
        <end position="20"/>
    </location>
</feature>
<evidence type="ECO:0000256" key="4">
    <source>
        <dbReference type="SAM" id="SignalP"/>
    </source>
</evidence>
<feature type="chain" id="PRO_5043500694" evidence="4">
    <location>
        <begin position="21"/>
        <end position="1240"/>
    </location>
</feature>
<feature type="compositionally biased region" description="Gly residues" evidence="3">
    <location>
        <begin position="106"/>
        <end position="123"/>
    </location>
</feature>
<feature type="region of interest" description="Disordered" evidence="3">
    <location>
        <begin position="685"/>
        <end position="711"/>
    </location>
</feature>
<dbReference type="InterPro" id="IPR029052">
    <property type="entry name" value="Metallo-depent_PP-like"/>
</dbReference>
<feature type="region of interest" description="Disordered" evidence="3">
    <location>
        <begin position="92"/>
        <end position="169"/>
    </location>
</feature>
<dbReference type="Pfam" id="PF00149">
    <property type="entry name" value="Metallophos"/>
    <property type="match status" value="1"/>
</dbReference>
<gene>
    <name evidence="6" type="ORF">HKI87_14g77750</name>
</gene>
<dbReference type="AlphaFoldDB" id="A0AAX4PJL0"/>
<evidence type="ECO:0000256" key="2">
    <source>
        <dbReference type="ARBA" id="ARBA00022801"/>
    </source>
</evidence>
<dbReference type="InterPro" id="IPR004843">
    <property type="entry name" value="Calcineurin-like_PHP"/>
</dbReference>
<sequence length="1240" mass="130316">MARSWIALATMVAVLGHARSDGAAVDRRSLLQVFESNPFPSIDLSALEGIGFVPPPDLASGGSAPTPAPSPAPALEDALSALPVGDLVPVPDLSDPLGSLEASLPGLGGGGGGGGGDGGGDGSGTDEIVIPEGGANETTVDGSGEAVPVNGTTADDSAESEPVPSGQFDCSPTCDEAGTDLGGCEICTGDCECADPGEGPQVNNPVTPGLLPGQFDCSPTCDEAGTDLGGCEICTGDCECADPGEGPQVNNPVTPGLLPGQFDCSPTCDEAGTDLGGCEICTGDCECADPSRGTPPGEGPQVNNPVTPGLLPGQFDCSPTCDEAGTDLGGCEICTGDCECADPGEGPQVNNPVTPGLLPGQFDCSPTCDEAGTDLGGCEICTGDCECADPSRGTPPGEGPQVNNPVTPGLLPGQFDCSPTCDGTDLGGCDICTGDCECADPSRGTPPGEGPQVNNPVTPGLPPGEVPQVNNTVPTQIQLIPLPQPPTPEIESKAPTVLPQAPPVLPPTPQMRPTPMDPEPLKPEVQKQFCDPNCPALAERCAECSMDCKSCLQERPTYANATGPTPTTFTGEGPQVNNPVTPGLPPGQYECKDECEGYNLGCDICTGYCECANPPKGPQTLEIVQQINGTDAVMPLFVVEVTSTKDKEKYNKTYLMPLLPGSIPCAPECLEPNYTGPWPQGWVPGIWEVPTSDPTKNPPQKGPSSVPPKLPPGQYDCSPTCDPTKLGGCDICTGDCECADPSRGTPPPKKKPPLAPPKTPKPPVPPQKPPAPVPPQKVTTIIDPPGQPVTFAPPGTFFGVNVPTMIRPPMPACVPACLYPNYTGPKPPGYTTPTTNNTVPPIGLVPNPPDNNTTPPPTNNTSPPGQVVPGIPEFAFPYTDITNGSTIGPALVSLAPTFEYRYKTGEDEPEVQPERFCLFLIGDWGRENDANQAAVAQSMDQIADYFCQPLGVLSVGDNFQQTAGLDSIVDPEFNSSFSYPYRYETLQVPWFSLLGNVDYTDTTDCGSEVENEQRECLNFRAQMKRSPEYQVDPWIRRIDPRWFADRFFSLAVSDDIEFFFADTSVFVSEYYDQPWASDVEGGLSSQDPQEQLDYLDAAMASSNATWKILLGHHPIYSNGQEGGYEEVAEALIPLMDKHGVPAYFNGHDHSQQHIMKDGRHYVTQGAGSLTHTGFQNRDPASFESDSPGFSALVFENGELTVLYFDDQGDGLYNFTVPRPESFQNAGTAPNPKRMWLRTTT</sequence>
<feature type="compositionally biased region" description="Pro residues" evidence="3">
    <location>
        <begin position="696"/>
        <end position="711"/>
    </location>
</feature>
<dbReference type="SUPFAM" id="SSF56300">
    <property type="entry name" value="Metallo-dependent phosphatases"/>
    <property type="match status" value="1"/>
</dbReference>
<name>A0AAX4PJL0_9CHLO</name>
<dbReference type="PANTHER" id="PTHR10161:SF14">
    <property type="entry name" value="TARTRATE-RESISTANT ACID PHOSPHATASE TYPE 5"/>
    <property type="match status" value="1"/>
</dbReference>
<evidence type="ECO:0000313" key="6">
    <source>
        <dbReference type="EMBL" id="WZN66210.1"/>
    </source>
</evidence>
<keyword evidence="1 4" id="KW-0732">Signal</keyword>
<feature type="domain" description="Calcineurin-like phosphoesterase" evidence="5">
    <location>
        <begin position="920"/>
        <end position="1150"/>
    </location>
</feature>
<evidence type="ECO:0000313" key="7">
    <source>
        <dbReference type="Proteomes" id="UP001472866"/>
    </source>
</evidence>
<reference evidence="6 7" key="1">
    <citation type="submission" date="2024-03" db="EMBL/GenBank/DDBJ databases">
        <title>Complete genome sequence of the green alga Chloropicon roscoffensis RCC1871.</title>
        <authorList>
            <person name="Lemieux C."/>
            <person name="Pombert J.-F."/>
            <person name="Otis C."/>
            <person name="Turmel M."/>
        </authorList>
    </citation>
    <scope>NUCLEOTIDE SEQUENCE [LARGE SCALE GENOMIC DNA]</scope>
    <source>
        <strain evidence="6 7">RCC1871</strain>
    </source>
</reference>
<evidence type="ECO:0000256" key="3">
    <source>
        <dbReference type="SAM" id="MobiDB-lite"/>
    </source>
</evidence>